<evidence type="ECO:0000313" key="9">
    <source>
        <dbReference type="Proteomes" id="UP000028838"/>
    </source>
</evidence>
<dbReference type="CDD" id="cd17872">
    <property type="entry name" value="GPN3"/>
    <property type="match status" value="1"/>
</dbReference>
<evidence type="ECO:0000256" key="2">
    <source>
        <dbReference type="ARBA" id="ARBA00014587"/>
    </source>
</evidence>
<comment type="subunit">
    <text evidence="6">Binds to RNA polymerase II (RNAPII).</text>
</comment>
<dbReference type="Gene3D" id="3.40.50.300">
    <property type="entry name" value="P-loop containing nucleotide triphosphate hydrolases"/>
    <property type="match status" value="1"/>
</dbReference>
<dbReference type="GO" id="GO:0005525">
    <property type="term" value="F:GTP binding"/>
    <property type="evidence" value="ECO:0007669"/>
    <property type="project" value="UniProtKB-KW"/>
</dbReference>
<comment type="function">
    <text evidence="6">Small GTPase required for proper nuclear import of RNA polymerase II and III (RNAPII and RNAPIII). May act at an RNAP assembly step prior to nuclear import.</text>
</comment>
<dbReference type="InterPro" id="IPR030228">
    <property type="entry name" value="Gpn3"/>
</dbReference>
<evidence type="ECO:0000256" key="1">
    <source>
        <dbReference type="ARBA" id="ARBA00005290"/>
    </source>
</evidence>
<dbReference type="EMBL" id="AEYH02000434">
    <property type="protein sequence ID" value="KFG54907.1"/>
    <property type="molecule type" value="Genomic_DNA"/>
</dbReference>
<dbReference type="PANTHER" id="PTHR21231:SF7">
    <property type="entry name" value="GPN-LOOP GTPASE 3"/>
    <property type="match status" value="1"/>
</dbReference>
<dbReference type="Proteomes" id="UP000028838">
    <property type="component" value="Unassembled WGS sequence"/>
</dbReference>
<comment type="similarity">
    <text evidence="1 6">Belongs to the GPN-loop GTPase family.</text>
</comment>
<evidence type="ECO:0000256" key="4">
    <source>
        <dbReference type="ARBA" id="ARBA00022801"/>
    </source>
</evidence>
<evidence type="ECO:0000256" key="7">
    <source>
        <dbReference type="SAM" id="MobiDB-lite"/>
    </source>
</evidence>
<dbReference type="PANTHER" id="PTHR21231">
    <property type="entry name" value="XPA-BINDING PROTEIN 1-RELATED"/>
    <property type="match status" value="1"/>
</dbReference>
<dbReference type="AlphaFoldDB" id="A0A086LE39"/>
<evidence type="ECO:0000256" key="3">
    <source>
        <dbReference type="ARBA" id="ARBA00022741"/>
    </source>
</evidence>
<dbReference type="GO" id="GO:0003924">
    <property type="term" value="F:GTPase activity"/>
    <property type="evidence" value="ECO:0007669"/>
    <property type="project" value="TreeGrafter"/>
</dbReference>
<dbReference type="InterPro" id="IPR027417">
    <property type="entry name" value="P-loop_NTPase"/>
</dbReference>
<keyword evidence="8" id="KW-0067">ATP-binding</keyword>
<name>A0A086LE39_TOXGO</name>
<comment type="caution">
    <text evidence="8">The sequence shown here is derived from an EMBL/GenBank/DDBJ whole genome shotgun (WGS) entry which is preliminary data.</text>
</comment>
<accession>A0A086LE39</accession>
<feature type="region of interest" description="Disordered" evidence="7">
    <location>
        <begin position="192"/>
        <end position="232"/>
    </location>
</feature>
<evidence type="ECO:0000256" key="6">
    <source>
        <dbReference type="RuleBase" id="RU365059"/>
    </source>
</evidence>
<keyword evidence="3 6" id="KW-0547">Nucleotide-binding</keyword>
<reference evidence="8 9" key="1">
    <citation type="submission" date="2014-07" db="EMBL/GenBank/DDBJ databases">
        <authorList>
            <person name="Sibley D."/>
            <person name="Venepally P."/>
            <person name="Karamycheva S."/>
            <person name="Hadjithomas M."/>
            <person name="Khan A."/>
            <person name="Brunk B."/>
            <person name="Roos D."/>
            <person name="Caler E."/>
            <person name="Lorenzi H."/>
        </authorList>
    </citation>
    <scope>NUCLEOTIDE SEQUENCE [LARGE SCALE GENOMIC DNA]</scope>
    <source>
        <strain evidence="8 9">FOU</strain>
    </source>
</reference>
<keyword evidence="5 6" id="KW-0342">GTP-binding</keyword>
<evidence type="ECO:0000313" key="8">
    <source>
        <dbReference type="EMBL" id="KFG54907.1"/>
    </source>
</evidence>
<dbReference type="VEuPathDB" id="ToxoDB:TGFOU_213650"/>
<proteinExistence type="inferred from homology"/>
<evidence type="ECO:0000256" key="5">
    <source>
        <dbReference type="ARBA" id="ARBA00023134"/>
    </source>
</evidence>
<dbReference type="OrthoDB" id="5839at2759"/>
<dbReference type="Pfam" id="PF03029">
    <property type="entry name" value="ATP_bind_1"/>
    <property type="match status" value="1"/>
</dbReference>
<feature type="compositionally biased region" description="Acidic residues" evidence="7">
    <location>
        <begin position="215"/>
        <end position="229"/>
    </location>
</feature>
<dbReference type="SUPFAM" id="SSF52540">
    <property type="entry name" value="P-loop containing nucleoside triphosphate hydrolases"/>
    <property type="match status" value="1"/>
</dbReference>
<gene>
    <name evidence="8" type="ORF">TGFOU_213650</name>
</gene>
<protein>
    <recommendedName>
        <fullName evidence="2 6">GPN-loop GTPase 3</fullName>
    </recommendedName>
</protein>
<dbReference type="GO" id="GO:0005524">
    <property type="term" value="F:ATP binding"/>
    <property type="evidence" value="ECO:0007669"/>
    <property type="project" value="UniProtKB-KW"/>
</dbReference>
<sequence>MKFGLLVIGPAGSGKSTFCHYIHQHMEVLRRHCRLVNLDPAAEYFAYQPDIDIRDLVTVQDVEEELHLGPNGALVYAMEFLQEQIDWLESQFADFGEDELFIIDCPGQIELYTHLSLMAEICSSIQSWGIRLCACCCLDVSFMTDASKLLGGSLMALSAMVQLELPHINLLTKCDLVDKNLSLAAAQRRATGRRVRSRRDMRRTQGTQDSFEDHSDSEEEDDDEEDEDISPCSASRTFGLSALAAWPDYADEPTDAKEAAIDALLSRDPHQIVQQLDECMPAKYKALNAAFATLIEDYSLVSYLPCNVLDEESLAVVASAVDHAVQYGEDMEVRESDLIGNAQGD</sequence>
<organism evidence="8 9">
    <name type="scientific">Toxoplasma gondii FOU</name>
    <dbReference type="NCBI Taxonomy" id="943167"/>
    <lineage>
        <taxon>Eukaryota</taxon>
        <taxon>Sar</taxon>
        <taxon>Alveolata</taxon>
        <taxon>Apicomplexa</taxon>
        <taxon>Conoidasida</taxon>
        <taxon>Coccidia</taxon>
        <taxon>Eucoccidiorida</taxon>
        <taxon>Eimeriorina</taxon>
        <taxon>Sarcocystidae</taxon>
        <taxon>Toxoplasma</taxon>
    </lineage>
</organism>
<keyword evidence="4 6" id="KW-0378">Hydrolase</keyword>
<feature type="compositionally biased region" description="Basic residues" evidence="7">
    <location>
        <begin position="192"/>
        <end position="201"/>
    </location>
</feature>
<dbReference type="InterPro" id="IPR004130">
    <property type="entry name" value="Gpn"/>
</dbReference>